<evidence type="ECO:0000256" key="3">
    <source>
        <dbReference type="PROSITE-ProRule" id="PRU00708"/>
    </source>
</evidence>
<dbReference type="AlphaFoldDB" id="A0A6A2Y452"/>
<dbReference type="InterPro" id="IPR046960">
    <property type="entry name" value="PPR_At4g14850-like_plant"/>
</dbReference>
<evidence type="ECO:0000259" key="4">
    <source>
        <dbReference type="Pfam" id="PF14432"/>
    </source>
</evidence>
<evidence type="ECO:0000313" key="6">
    <source>
        <dbReference type="Proteomes" id="UP000436088"/>
    </source>
</evidence>
<dbReference type="Pfam" id="PF20431">
    <property type="entry name" value="E_motif"/>
    <property type="match status" value="1"/>
</dbReference>
<evidence type="ECO:0000256" key="1">
    <source>
        <dbReference type="ARBA" id="ARBA00006643"/>
    </source>
</evidence>
<dbReference type="Pfam" id="PF14432">
    <property type="entry name" value="DYW_deaminase"/>
    <property type="match status" value="1"/>
</dbReference>
<keyword evidence="2" id="KW-0677">Repeat</keyword>
<gene>
    <name evidence="5" type="ORF">F3Y22_tig00112989pilonHSYRG00023</name>
</gene>
<dbReference type="InterPro" id="IPR046848">
    <property type="entry name" value="E_motif"/>
</dbReference>
<dbReference type="GO" id="GO:0003723">
    <property type="term" value="F:RNA binding"/>
    <property type="evidence" value="ECO:0007669"/>
    <property type="project" value="InterPro"/>
</dbReference>
<dbReference type="InterPro" id="IPR002885">
    <property type="entry name" value="PPR_rpt"/>
</dbReference>
<comment type="similarity">
    <text evidence="1">Belongs to the PPR family. PCMP-H subfamily.</text>
</comment>
<evidence type="ECO:0000313" key="5">
    <source>
        <dbReference type="EMBL" id="KAE8663244.1"/>
    </source>
</evidence>
<reference evidence="5" key="1">
    <citation type="submission" date="2019-09" db="EMBL/GenBank/DDBJ databases">
        <title>Draft genome information of white flower Hibiscus syriacus.</title>
        <authorList>
            <person name="Kim Y.-M."/>
        </authorList>
    </citation>
    <scope>NUCLEOTIDE SEQUENCE [LARGE SCALE GENOMIC DNA]</scope>
    <source>
        <strain evidence="5">YM2019G1</strain>
    </source>
</reference>
<evidence type="ECO:0000256" key="2">
    <source>
        <dbReference type="ARBA" id="ARBA00022737"/>
    </source>
</evidence>
<dbReference type="PROSITE" id="PS51375">
    <property type="entry name" value="PPR"/>
    <property type="match status" value="1"/>
</dbReference>
<dbReference type="PANTHER" id="PTHR47926:SF456">
    <property type="entry name" value="PENTATRICOPEPTIDE REPEAT-CONTAINING PROTEIN ELI1, CHLOROPLASTIC"/>
    <property type="match status" value="1"/>
</dbReference>
<dbReference type="InterPro" id="IPR011990">
    <property type="entry name" value="TPR-like_helical_dom_sf"/>
</dbReference>
<dbReference type="GO" id="GO:0009451">
    <property type="term" value="P:RNA modification"/>
    <property type="evidence" value="ECO:0007669"/>
    <property type="project" value="InterPro"/>
</dbReference>
<dbReference type="Proteomes" id="UP000436088">
    <property type="component" value="Unassembled WGS sequence"/>
</dbReference>
<name>A0A6A2Y452_HIBSY</name>
<dbReference type="Gene3D" id="1.25.40.10">
    <property type="entry name" value="Tetratricopeptide repeat domain"/>
    <property type="match status" value="1"/>
</dbReference>
<dbReference type="PANTHER" id="PTHR47926">
    <property type="entry name" value="PENTATRICOPEPTIDE REPEAT-CONTAINING PROTEIN"/>
    <property type="match status" value="1"/>
</dbReference>
<proteinExistence type="inferred from homology"/>
<feature type="domain" description="DYW" evidence="4">
    <location>
        <begin position="117"/>
        <end position="209"/>
    </location>
</feature>
<protein>
    <submittedName>
        <fullName evidence="5">Pentatricopeptide repeat-containing protein ELI1</fullName>
    </submittedName>
</protein>
<dbReference type="EMBL" id="VEPZ02001682">
    <property type="protein sequence ID" value="KAE8663244.1"/>
    <property type="molecule type" value="Genomic_DNA"/>
</dbReference>
<keyword evidence="6" id="KW-1185">Reference proteome</keyword>
<dbReference type="InterPro" id="IPR032867">
    <property type="entry name" value="DYW_dom"/>
</dbReference>
<comment type="caution">
    <text evidence="5">The sequence shown here is derived from an EMBL/GenBank/DDBJ whole genome shotgun (WGS) entry which is preliminary data.</text>
</comment>
<accession>A0A6A2Y452</accession>
<feature type="repeat" description="PPR" evidence="3">
    <location>
        <begin position="40"/>
        <end position="74"/>
    </location>
</feature>
<organism evidence="5 6">
    <name type="scientific">Hibiscus syriacus</name>
    <name type="common">Rose of Sharon</name>
    <dbReference type="NCBI Taxonomy" id="106335"/>
    <lineage>
        <taxon>Eukaryota</taxon>
        <taxon>Viridiplantae</taxon>
        <taxon>Streptophyta</taxon>
        <taxon>Embryophyta</taxon>
        <taxon>Tracheophyta</taxon>
        <taxon>Spermatophyta</taxon>
        <taxon>Magnoliopsida</taxon>
        <taxon>eudicotyledons</taxon>
        <taxon>Gunneridae</taxon>
        <taxon>Pentapetalae</taxon>
        <taxon>rosids</taxon>
        <taxon>malvids</taxon>
        <taxon>Malvales</taxon>
        <taxon>Malvaceae</taxon>
        <taxon>Malvoideae</taxon>
        <taxon>Hibiscus</taxon>
    </lineage>
</organism>
<dbReference type="GO" id="GO:0008270">
    <property type="term" value="F:zinc ion binding"/>
    <property type="evidence" value="ECO:0007669"/>
    <property type="project" value="InterPro"/>
</dbReference>
<sequence>MEIAPDHVMLVALLSACKIHGNLELGEQVARILINHGAVDSGTYVLLSNVYASSGKWKEAAQIRAKMKEGGILKEPGCSSIEVNNEIHEFLLGDLRHPQKGKIYKKLEELNQILKAGHTPATDVVLHDIEDWEKEQALAIHSERLAICYGLISTKPGTTIRVVKNLRVCDDCHSMIKLLAMITGRKIVVRDRKRFHHFENGKCSCGDYW</sequence>